<evidence type="ECO:0000313" key="3">
    <source>
        <dbReference type="Proteomes" id="UP000235661"/>
    </source>
</evidence>
<protein>
    <submittedName>
        <fullName evidence="2">Uncharacterized protein</fullName>
    </submittedName>
</protein>
<feature type="transmembrane region" description="Helical" evidence="1">
    <location>
        <begin position="20"/>
        <end position="41"/>
    </location>
</feature>
<gene>
    <name evidence="2" type="ORF">CJ232_10895</name>
</gene>
<organism evidence="2 3">
    <name type="scientific">Hoylesella timonensis</name>
    <dbReference type="NCBI Taxonomy" id="386414"/>
    <lineage>
        <taxon>Bacteria</taxon>
        <taxon>Pseudomonadati</taxon>
        <taxon>Bacteroidota</taxon>
        <taxon>Bacteroidia</taxon>
        <taxon>Bacteroidales</taxon>
        <taxon>Prevotellaceae</taxon>
        <taxon>Hoylesella</taxon>
    </lineage>
</organism>
<reference evidence="2 3" key="1">
    <citation type="submission" date="2017-09" db="EMBL/GenBank/DDBJ databases">
        <title>Bacterial strain isolated from the female urinary microbiota.</title>
        <authorList>
            <person name="Thomas-White K."/>
            <person name="Kumar N."/>
            <person name="Forster S."/>
            <person name="Putonti C."/>
            <person name="Lawley T."/>
            <person name="Wolfe A.J."/>
        </authorList>
    </citation>
    <scope>NUCLEOTIDE SEQUENCE [LARGE SCALE GENOMIC DNA]</scope>
    <source>
        <strain evidence="2 3">UMB0818</strain>
    </source>
</reference>
<sequence length="91" mass="9889">MEFPFPLLPFALTARQFLGISLPRAIALGCILLGLSARLRYVQPICTKNVRIDTSLCCCGSFFKNNVSIFVHSAEEINSEINGKDGNGGVI</sequence>
<keyword evidence="1" id="KW-1133">Transmembrane helix</keyword>
<proteinExistence type="predicted"/>
<dbReference type="AlphaFoldDB" id="A0A2N6Q3A3"/>
<accession>A0A2N6Q3A3</accession>
<keyword evidence="1" id="KW-0472">Membrane</keyword>
<dbReference type="Proteomes" id="UP000235661">
    <property type="component" value="Unassembled WGS sequence"/>
</dbReference>
<evidence type="ECO:0000313" key="2">
    <source>
        <dbReference type="EMBL" id="PMC07497.1"/>
    </source>
</evidence>
<dbReference type="EMBL" id="PNGI01000034">
    <property type="protein sequence ID" value="PMC07497.1"/>
    <property type="molecule type" value="Genomic_DNA"/>
</dbReference>
<name>A0A2N6Q3A3_9BACT</name>
<comment type="caution">
    <text evidence="2">The sequence shown here is derived from an EMBL/GenBank/DDBJ whole genome shotgun (WGS) entry which is preliminary data.</text>
</comment>
<keyword evidence="1" id="KW-0812">Transmembrane</keyword>
<evidence type="ECO:0000256" key="1">
    <source>
        <dbReference type="SAM" id="Phobius"/>
    </source>
</evidence>